<dbReference type="Proteomes" id="UP000315689">
    <property type="component" value="Unassembled WGS sequence"/>
</dbReference>
<organism evidence="1 2">
    <name type="scientific">Candidatus Berkelbacteria bacterium Licking1014_7</name>
    <dbReference type="NCBI Taxonomy" id="2017147"/>
    <lineage>
        <taxon>Bacteria</taxon>
        <taxon>Candidatus Berkelbacteria</taxon>
    </lineage>
</organism>
<evidence type="ECO:0000313" key="2">
    <source>
        <dbReference type="Proteomes" id="UP000315689"/>
    </source>
</evidence>
<proteinExistence type="predicted"/>
<reference evidence="1 2" key="1">
    <citation type="submission" date="2017-07" db="EMBL/GenBank/DDBJ databases">
        <title>Mechanisms for carbon and nitrogen cycling indicate functional differentiation within the Candidate Phyla Radiation.</title>
        <authorList>
            <person name="Danczak R.E."/>
            <person name="Johnston M.D."/>
            <person name="Kenah C."/>
            <person name="Slattery M."/>
            <person name="Wrighton K.C."/>
            <person name="Wilkins M.J."/>
        </authorList>
    </citation>
    <scope>NUCLEOTIDE SEQUENCE [LARGE SCALE GENOMIC DNA]</scope>
    <source>
        <strain evidence="1">Licking1014_7</strain>
    </source>
</reference>
<comment type="caution">
    <text evidence="1">The sequence shown here is derived from an EMBL/GenBank/DDBJ whole genome shotgun (WGS) entry which is preliminary data.</text>
</comment>
<evidence type="ECO:0000313" key="1">
    <source>
        <dbReference type="EMBL" id="TSC92534.1"/>
    </source>
</evidence>
<gene>
    <name evidence="1" type="ORF">CEN89_628</name>
</gene>
<name>A0A554LI43_9BACT</name>
<sequence>MPSKANANIPVRLNRQAFPLMSAPPLDDSPDSPKSPRLQYELTVMRLRYRKLFEADDSSLRFESSNQWIDWTIFDKIPADMQVKAHLRALPQNEWLAYQHGFGTGLSTTTELAPVTPKPSMLPMPLVHQARRAGVPTREITALAQTALDLQTTPHHIVSWMQNHQLKFEEVIDLANLRQETGFGFSSLCALYQFCSRSEFLFNVLLEYALEAREKHYWKTPIEALIHRTEQYFNGFPERLYAFLVENDIGLAEIHRGYVEQDIARQFVRFGSQDDLEEWEEDG</sequence>
<dbReference type="EMBL" id="VMGK01000022">
    <property type="protein sequence ID" value="TSC92534.1"/>
    <property type="molecule type" value="Genomic_DNA"/>
</dbReference>
<accession>A0A554LI43</accession>
<dbReference type="AlphaFoldDB" id="A0A554LI43"/>
<protein>
    <submittedName>
        <fullName evidence="1">Uncharacterized protein</fullName>
    </submittedName>
</protein>